<dbReference type="STRING" id="408015.SXIM_00170"/>
<keyword evidence="2" id="KW-1185">Reference proteome</keyword>
<name>A0A0F7CMM1_9ACTN</name>
<reference evidence="1" key="1">
    <citation type="submission" date="2019-08" db="EMBL/GenBank/DDBJ databases">
        <title>Complete genome sequence of a mangrove-derived Streptomyces xiamenensis.</title>
        <authorList>
            <person name="Xu J."/>
        </authorList>
    </citation>
    <scope>NUCLEOTIDE SEQUENCE</scope>
    <source>
        <strain evidence="1">318</strain>
    </source>
</reference>
<evidence type="ECO:0000313" key="1">
    <source>
        <dbReference type="EMBL" id="AKG41401.1"/>
    </source>
</evidence>
<sequence length="80" mass="8482">MMPSETEDSSITVSRCAGWPAISSPAADARVGHPLLEEHDEPVPALIQVPGTRQARGDRLLNVVRGALEPGDRAHGFVDA</sequence>
<dbReference type="EMBL" id="CP009922">
    <property type="protein sequence ID" value="AKG41401.1"/>
    <property type="molecule type" value="Genomic_DNA"/>
</dbReference>
<dbReference type="Proteomes" id="UP000034034">
    <property type="component" value="Chromosome"/>
</dbReference>
<proteinExistence type="predicted"/>
<gene>
    <name evidence="1" type="ORF">SXIM_00170</name>
</gene>
<dbReference type="HOGENOM" id="CLU_2588379_0_0_11"/>
<accession>A0A0F7CMM1</accession>
<protein>
    <submittedName>
        <fullName evidence="1">Uncharacterized protein</fullName>
    </submittedName>
</protein>
<evidence type="ECO:0000313" key="2">
    <source>
        <dbReference type="Proteomes" id="UP000034034"/>
    </source>
</evidence>
<dbReference type="AlphaFoldDB" id="A0A0F7CMM1"/>
<organism evidence="1 2">
    <name type="scientific">Streptomyces xiamenensis</name>
    <dbReference type="NCBI Taxonomy" id="408015"/>
    <lineage>
        <taxon>Bacteria</taxon>
        <taxon>Bacillati</taxon>
        <taxon>Actinomycetota</taxon>
        <taxon>Actinomycetes</taxon>
        <taxon>Kitasatosporales</taxon>
        <taxon>Streptomycetaceae</taxon>
        <taxon>Streptomyces</taxon>
    </lineage>
</organism>
<dbReference type="KEGG" id="sxi:SXIM_00170"/>